<dbReference type="SUPFAM" id="SSF82861">
    <property type="entry name" value="Mechanosensitive channel protein MscS (YggB), transmembrane region"/>
    <property type="match status" value="1"/>
</dbReference>
<dbReference type="PANTHER" id="PTHR30460">
    <property type="entry name" value="MODERATE CONDUCTANCE MECHANOSENSITIVE CHANNEL YBIO"/>
    <property type="match status" value="1"/>
</dbReference>
<dbReference type="SUPFAM" id="SSF50182">
    <property type="entry name" value="Sm-like ribonucleoproteins"/>
    <property type="match status" value="1"/>
</dbReference>
<evidence type="ECO:0000256" key="5">
    <source>
        <dbReference type="ARBA" id="ARBA00022989"/>
    </source>
</evidence>
<gene>
    <name evidence="10" type="ORF">HMPREF9708_01242</name>
</gene>
<dbReference type="GO" id="GO:0005886">
    <property type="term" value="C:plasma membrane"/>
    <property type="evidence" value="ECO:0007669"/>
    <property type="project" value="UniProtKB-SubCell"/>
</dbReference>
<dbReference type="AlphaFoldDB" id="H3NK53"/>
<evidence type="ECO:0000256" key="7">
    <source>
        <dbReference type="SAM" id="Phobius"/>
    </source>
</evidence>
<sequence length="292" mass="33605">MIINQWIHLILDGNWQDFIKEFSVFLIQLILLTVVYLILKYLVKKIYHQSGKPNTKRSRILIRKPHASRARQRTIQDIAYNAINYLLNFTYLYLVLSLFGFPMSTIIAGAGILSVAFGLAAQNFVKDVINGYFILLEHQFEVGDEVQIYDSGIQGTVLKTGIRITIIKSFDGDYYYIPNSLIQIVKNTSRDAMRVTIDLPLRLDVPLKDYIEAIQEITDHATSLYQESLTQAPQIYGLINNAPYGFTYRINFYTQHGHQYRLSTDLYALYIQRLQDQGLPLAQSLVDLDPKP</sequence>
<dbReference type="Pfam" id="PF00924">
    <property type="entry name" value="MS_channel_2nd"/>
    <property type="match status" value="1"/>
</dbReference>
<evidence type="ECO:0000313" key="11">
    <source>
        <dbReference type="Proteomes" id="UP000006190"/>
    </source>
</evidence>
<organism evidence="10 11">
    <name type="scientific">Facklamia languida CCUG 37842</name>
    <dbReference type="NCBI Taxonomy" id="883113"/>
    <lineage>
        <taxon>Bacteria</taxon>
        <taxon>Bacillati</taxon>
        <taxon>Bacillota</taxon>
        <taxon>Bacilli</taxon>
        <taxon>Lactobacillales</taxon>
        <taxon>Aerococcaceae</taxon>
        <taxon>Facklamia</taxon>
    </lineage>
</organism>
<dbReference type="GO" id="GO:0008381">
    <property type="term" value="F:mechanosensitive monoatomic ion channel activity"/>
    <property type="evidence" value="ECO:0007669"/>
    <property type="project" value="InterPro"/>
</dbReference>
<evidence type="ECO:0000256" key="1">
    <source>
        <dbReference type="ARBA" id="ARBA00004651"/>
    </source>
</evidence>
<dbReference type="PATRIC" id="fig|883113.3.peg.1238"/>
<evidence type="ECO:0000256" key="6">
    <source>
        <dbReference type="ARBA" id="ARBA00023136"/>
    </source>
</evidence>
<dbReference type="Gene3D" id="1.10.287.1260">
    <property type="match status" value="1"/>
</dbReference>
<name>H3NK53_9LACT</name>
<keyword evidence="5 7" id="KW-1133">Transmembrane helix</keyword>
<reference evidence="10 11" key="1">
    <citation type="submission" date="2012-01" db="EMBL/GenBank/DDBJ databases">
        <title>The Genome Sequence of Facklamia languida CCUG 37842.</title>
        <authorList>
            <consortium name="The Broad Institute Genome Sequencing Platform"/>
            <person name="Earl A."/>
            <person name="Ward D."/>
            <person name="Feldgarden M."/>
            <person name="Gevers D."/>
            <person name="Huys G."/>
            <person name="Young S.K."/>
            <person name="Zeng Q."/>
            <person name="Gargeya S."/>
            <person name="Fitzgerald M."/>
            <person name="Haas B."/>
            <person name="Abouelleil A."/>
            <person name="Alvarado L."/>
            <person name="Arachchi H.M."/>
            <person name="Berlin A."/>
            <person name="Chapman S.B."/>
            <person name="Gearin G."/>
            <person name="Goldberg J."/>
            <person name="Griggs A."/>
            <person name="Gujja S."/>
            <person name="Hansen M."/>
            <person name="Heiman D."/>
            <person name="Howarth C."/>
            <person name="Larimer J."/>
            <person name="Lui A."/>
            <person name="MacDonald P.J.P."/>
            <person name="McCowen C."/>
            <person name="Montmayeur A."/>
            <person name="Murphy C."/>
            <person name="Neiman D."/>
            <person name="Pearson M."/>
            <person name="Priest M."/>
            <person name="Roberts A."/>
            <person name="Saif S."/>
            <person name="Shea T."/>
            <person name="Sisk P."/>
            <person name="Stolte C."/>
            <person name="Sykes S."/>
            <person name="Wortman J."/>
            <person name="Nusbaum C."/>
            <person name="Birren B."/>
        </authorList>
    </citation>
    <scope>NUCLEOTIDE SEQUENCE [LARGE SCALE GENOMIC DNA]</scope>
    <source>
        <strain evidence="10 11">CCUG 37842</strain>
    </source>
</reference>
<evidence type="ECO:0000256" key="3">
    <source>
        <dbReference type="ARBA" id="ARBA00022475"/>
    </source>
</evidence>
<dbReference type="EMBL" id="AGEG01000014">
    <property type="protein sequence ID" value="EHR36570.1"/>
    <property type="molecule type" value="Genomic_DNA"/>
</dbReference>
<evidence type="ECO:0000259" key="9">
    <source>
        <dbReference type="Pfam" id="PF21088"/>
    </source>
</evidence>
<proteinExistence type="inferred from homology"/>
<accession>H3NK53</accession>
<dbReference type="Gene3D" id="2.30.30.60">
    <property type="match status" value="1"/>
</dbReference>
<keyword evidence="3" id="KW-1003">Cell membrane</keyword>
<dbReference type="RefSeq" id="WP_006309443.1">
    <property type="nucleotide sequence ID" value="NZ_JH601133.1"/>
</dbReference>
<dbReference type="eggNOG" id="COG0668">
    <property type="taxonomic scope" value="Bacteria"/>
</dbReference>
<feature type="domain" description="Mechanosensitive ion channel transmembrane helices 2/3" evidence="9">
    <location>
        <begin position="82"/>
        <end position="122"/>
    </location>
</feature>
<comment type="caution">
    <text evidence="10">The sequence shown here is derived from an EMBL/GenBank/DDBJ whole genome shotgun (WGS) entry which is preliminary data.</text>
</comment>
<dbReference type="Pfam" id="PF21088">
    <property type="entry name" value="MS_channel_1st"/>
    <property type="match status" value="1"/>
</dbReference>
<evidence type="ECO:0000256" key="4">
    <source>
        <dbReference type="ARBA" id="ARBA00022692"/>
    </source>
</evidence>
<feature type="transmembrane region" description="Helical" evidence="7">
    <location>
        <begin position="22"/>
        <end position="43"/>
    </location>
</feature>
<dbReference type="InterPro" id="IPR049142">
    <property type="entry name" value="MS_channel_1st"/>
</dbReference>
<evidence type="ECO:0000259" key="8">
    <source>
        <dbReference type="Pfam" id="PF00924"/>
    </source>
</evidence>
<dbReference type="InterPro" id="IPR045276">
    <property type="entry name" value="YbiO_bact"/>
</dbReference>
<dbReference type="Gene3D" id="3.30.70.100">
    <property type="match status" value="1"/>
</dbReference>
<dbReference type="InterPro" id="IPR006685">
    <property type="entry name" value="MscS_channel_2nd"/>
</dbReference>
<dbReference type="InterPro" id="IPR023408">
    <property type="entry name" value="MscS_beta-dom_sf"/>
</dbReference>
<dbReference type="PANTHER" id="PTHR30460:SF0">
    <property type="entry name" value="MODERATE CONDUCTANCE MECHANOSENSITIVE CHANNEL YBIO"/>
    <property type="match status" value="1"/>
</dbReference>
<dbReference type="InterPro" id="IPR011014">
    <property type="entry name" value="MscS_channel_TM-2"/>
</dbReference>
<dbReference type="Proteomes" id="UP000006190">
    <property type="component" value="Unassembled WGS sequence"/>
</dbReference>
<dbReference type="HOGENOM" id="CLU_037945_8_2_9"/>
<dbReference type="InterPro" id="IPR010920">
    <property type="entry name" value="LSM_dom_sf"/>
</dbReference>
<comment type="similarity">
    <text evidence="2">Belongs to the MscS (TC 1.A.23) family.</text>
</comment>
<feature type="transmembrane region" description="Helical" evidence="7">
    <location>
        <begin position="78"/>
        <end position="100"/>
    </location>
</feature>
<feature type="transmembrane region" description="Helical" evidence="7">
    <location>
        <begin position="106"/>
        <end position="125"/>
    </location>
</feature>
<evidence type="ECO:0000256" key="2">
    <source>
        <dbReference type="ARBA" id="ARBA00008017"/>
    </source>
</evidence>
<feature type="domain" description="Mechanosensitive ion channel MscS" evidence="8">
    <location>
        <begin position="124"/>
        <end position="190"/>
    </location>
</feature>
<keyword evidence="4 7" id="KW-0812">Transmembrane</keyword>
<evidence type="ECO:0000313" key="10">
    <source>
        <dbReference type="EMBL" id="EHR36570.1"/>
    </source>
</evidence>
<dbReference type="STRING" id="883113.HMPREF9708_01242"/>
<dbReference type="OrthoDB" id="9809206at2"/>
<protein>
    <submittedName>
        <fullName evidence="10">Uncharacterized protein</fullName>
    </submittedName>
</protein>
<keyword evidence="6 7" id="KW-0472">Membrane</keyword>
<comment type="subcellular location">
    <subcellularLocation>
        <location evidence="1">Cell membrane</location>
        <topology evidence="1">Multi-pass membrane protein</topology>
    </subcellularLocation>
</comment>
<keyword evidence="11" id="KW-1185">Reference proteome</keyword>